<dbReference type="Proteomes" id="UP001596052">
    <property type="component" value="Unassembled WGS sequence"/>
</dbReference>
<dbReference type="EMBL" id="JBHSMQ010000009">
    <property type="protein sequence ID" value="MFC5457328.1"/>
    <property type="molecule type" value="Genomic_DNA"/>
</dbReference>
<comment type="caution">
    <text evidence="2">The sequence shown here is derived from an EMBL/GenBank/DDBJ whole genome shotgun (WGS) entry which is preliminary data.</text>
</comment>
<reference evidence="3" key="1">
    <citation type="journal article" date="2019" name="Int. J. Syst. Evol. Microbiol.">
        <title>The Global Catalogue of Microorganisms (GCM) 10K type strain sequencing project: providing services to taxonomists for standard genome sequencing and annotation.</title>
        <authorList>
            <consortium name="The Broad Institute Genomics Platform"/>
            <consortium name="The Broad Institute Genome Sequencing Center for Infectious Disease"/>
            <person name="Wu L."/>
            <person name="Ma J."/>
        </authorList>
    </citation>
    <scope>NUCLEOTIDE SEQUENCE [LARGE SCALE GENOMIC DNA]</scope>
    <source>
        <strain evidence="3">CGMCC 4.1469</strain>
    </source>
</reference>
<evidence type="ECO:0000256" key="1">
    <source>
        <dbReference type="SAM" id="MobiDB-lite"/>
    </source>
</evidence>
<organism evidence="2 3">
    <name type="scientific">Prosthecobacter fluviatilis</name>
    <dbReference type="NCBI Taxonomy" id="445931"/>
    <lineage>
        <taxon>Bacteria</taxon>
        <taxon>Pseudomonadati</taxon>
        <taxon>Verrucomicrobiota</taxon>
        <taxon>Verrucomicrobiia</taxon>
        <taxon>Verrucomicrobiales</taxon>
        <taxon>Verrucomicrobiaceae</taxon>
        <taxon>Prosthecobacter</taxon>
    </lineage>
</organism>
<feature type="compositionally biased region" description="Low complexity" evidence="1">
    <location>
        <begin position="719"/>
        <end position="753"/>
    </location>
</feature>
<gene>
    <name evidence="2" type="ORF">ACFQDI_20835</name>
</gene>
<feature type="region of interest" description="Disordered" evidence="1">
    <location>
        <begin position="697"/>
        <end position="764"/>
    </location>
</feature>
<evidence type="ECO:0008006" key="4">
    <source>
        <dbReference type="Google" id="ProtNLM"/>
    </source>
</evidence>
<keyword evidence="3" id="KW-1185">Reference proteome</keyword>
<proteinExistence type="predicted"/>
<accession>A0ABW0KX66</accession>
<evidence type="ECO:0000313" key="3">
    <source>
        <dbReference type="Proteomes" id="UP001596052"/>
    </source>
</evidence>
<dbReference type="InterPro" id="IPR056909">
    <property type="entry name" value="SU10_portal"/>
</dbReference>
<dbReference type="Pfam" id="PF23899">
    <property type="entry name" value="SU10_portal"/>
    <property type="match status" value="1"/>
</dbReference>
<dbReference type="RefSeq" id="WP_377170504.1">
    <property type="nucleotide sequence ID" value="NZ_JBHSMQ010000009.1"/>
</dbReference>
<sequence>MPLLPSPAPALSSSPLADAAPHALGPAAATVAALRAKAALVRKRKKTPLEDALAANGGARAVRLVQWARSQKAQYDAGLVQWRANRLKWSQEAQDIFDHRARARREKLEMEDAASIFDMANDSVNIVAALAEFAAAQAEQDIYGGEPWFAANPVGRTDSKLADDIQHHLQWTFRDGRYLDAQCLGIDQAVTLGECFMKTLYATDVDVHEAVTPCLHADGVPVLDALGDYVTSDAQVRRLRRRLKGRLEWKDAYETRETVIRQGVEAVPVHFNDISFREDAPELDLRHTNVYVSVEMSTFEAMRRFHLSKEDAIRLARCAETRVHSDEEVQRERTADATVTCAPAEEPLGEEEADKLLNTRVRLIEAYIRADVTGTGREARVCMVFPPVHEDWIVWADYLANVSPKAELPIKCEVWEPVPHRLYGRGFFSKYSYLQTGTDNLWNQVSFRNEMHANPLTAVHEENLQVDEDGGAMVIGPGKTLRPKAGKRLGDCIEFANLPDADSRSMELFQTGMQLAQLRSGITNASQGDLSAVPESNTATGIKALISRAAVLLKKPVRRLRRSKGRGFSYAVKLFYSNFDREEAFAWGEGHNKELVKITPEHVRDLDIDVVMLLTQEQNQNKLQGAQVMMQQLQGYSGLPETDKAGARVGVVQALKALEFSNAEEMVRKPVVTLESCLPLLPPEEAQKLKGLLALQQQQEQAAAPPPPGAAPGAPGMPMPGTGAPAAAGVPGMMPPGAGMPGPGAAAGMTIPPGGMPGAEPQPA</sequence>
<feature type="compositionally biased region" description="Pro residues" evidence="1">
    <location>
        <begin position="704"/>
        <end position="718"/>
    </location>
</feature>
<name>A0ABW0KX66_9BACT</name>
<protein>
    <recommendedName>
        <fullName evidence="4">Bacteriophage head to tail connecting protein</fullName>
    </recommendedName>
</protein>
<evidence type="ECO:0000313" key="2">
    <source>
        <dbReference type="EMBL" id="MFC5457328.1"/>
    </source>
</evidence>